<reference evidence="1 2" key="1">
    <citation type="submission" date="2024-02" db="EMBL/GenBank/DDBJ databases">
        <authorList>
            <person name="Vignale AGUSTIN F."/>
            <person name="Sosa J E."/>
            <person name="Modenutti C."/>
        </authorList>
    </citation>
    <scope>NUCLEOTIDE SEQUENCE [LARGE SCALE GENOMIC DNA]</scope>
</reference>
<proteinExistence type="predicted"/>
<dbReference type="EMBL" id="CAUOFW020006625">
    <property type="protein sequence ID" value="CAK9175539.1"/>
    <property type="molecule type" value="Genomic_DNA"/>
</dbReference>
<accession>A0ABC8U198</accession>
<dbReference type="Proteomes" id="UP001642360">
    <property type="component" value="Unassembled WGS sequence"/>
</dbReference>
<name>A0ABC8U198_9AQUA</name>
<keyword evidence="2" id="KW-1185">Reference proteome</keyword>
<evidence type="ECO:0000313" key="1">
    <source>
        <dbReference type="EMBL" id="CAK9175539.1"/>
    </source>
</evidence>
<gene>
    <name evidence="1" type="ORF">ILEXP_LOCUS45343</name>
</gene>
<comment type="caution">
    <text evidence="1">The sequence shown here is derived from an EMBL/GenBank/DDBJ whole genome shotgun (WGS) entry which is preliminary data.</text>
</comment>
<dbReference type="PANTHER" id="PTHR36348:SF1">
    <property type="entry name" value="EXPRESSED PROTEIN"/>
    <property type="match status" value="1"/>
</dbReference>
<evidence type="ECO:0000313" key="2">
    <source>
        <dbReference type="Proteomes" id="UP001642360"/>
    </source>
</evidence>
<sequence>MMIGLKLAVQITQSTQMGELVSVFRDQRTTRENQFPATAAGFNRWSSLSAEYCVSEESIHELRKKTQSQAKIYSATDVLKEILLLVVDEEEEFSCPPRDPEALIFMEKVVLMNFLVIMMLYLNPDRTVLYP</sequence>
<protein>
    <submittedName>
        <fullName evidence="1">Uncharacterized protein</fullName>
    </submittedName>
</protein>
<dbReference type="PANTHER" id="PTHR36348">
    <property type="entry name" value="EXPRESSED PROTEIN"/>
    <property type="match status" value="1"/>
</dbReference>
<dbReference type="AlphaFoldDB" id="A0ABC8U198"/>
<organism evidence="1 2">
    <name type="scientific">Ilex paraguariensis</name>
    <name type="common">yerba mate</name>
    <dbReference type="NCBI Taxonomy" id="185542"/>
    <lineage>
        <taxon>Eukaryota</taxon>
        <taxon>Viridiplantae</taxon>
        <taxon>Streptophyta</taxon>
        <taxon>Embryophyta</taxon>
        <taxon>Tracheophyta</taxon>
        <taxon>Spermatophyta</taxon>
        <taxon>Magnoliopsida</taxon>
        <taxon>eudicotyledons</taxon>
        <taxon>Gunneridae</taxon>
        <taxon>Pentapetalae</taxon>
        <taxon>asterids</taxon>
        <taxon>campanulids</taxon>
        <taxon>Aquifoliales</taxon>
        <taxon>Aquifoliaceae</taxon>
        <taxon>Ilex</taxon>
    </lineage>
</organism>